<dbReference type="Proteomes" id="UP000193006">
    <property type="component" value="Chromosome"/>
</dbReference>
<dbReference type="STRING" id="199441.BkAM31D_13125"/>
<dbReference type="EMBL" id="CP020814">
    <property type="protein sequence ID" value="ARK30697.1"/>
    <property type="molecule type" value="Genomic_DNA"/>
</dbReference>
<protein>
    <submittedName>
        <fullName evidence="1">Uncharacterized protein</fullName>
    </submittedName>
</protein>
<evidence type="ECO:0000313" key="1">
    <source>
        <dbReference type="EMBL" id="ARK30697.1"/>
    </source>
</evidence>
<dbReference type="RefSeq" id="WP_066149421.1">
    <property type="nucleotide sequence ID" value="NZ_CP020814.1"/>
</dbReference>
<gene>
    <name evidence="1" type="ORF">BkAM31D_13125</name>
</gene>
<proteinExistence type="predicted"/>
<name>A0A1X9MB97_9BACI</name>
<accession>A0A1X9MB97</accession>
<dbReference type="KEGG" id="bkw:BkAM31D_13125"/>
<sequence length="163" mass="19046">MLKRTYERQNELKKAMEDSGIELKQFMAIGLEKVNVKSKKKRIRQKALKKALSQKEVVKDILLTVEGDQGEKKQASEKENIVPRNDDVTVRGLPVTFLLKLGKKFLKEEDVVRFYYNADKDEFYKNKQLLEDVVENQSKKLEHSQFAAFQVEVKAELEKRAKK</sequence>
<dbReference type="AlphaFoldDB" id="A0A1X9MB97"/>
<evidence type="ECO:0000313" key="2">
    <source>
        <dbReference type="Proteomes" id="UP000193006"/>
    </source>
</evidence>
<reference evidence="1 2" key="1">
    <citation type="submission" date="2017-04" db="EMBL/GenBank/DDBJ databases">
        <title>Bacillus krulwichiae AM31D Genome sequencing and assembly.</title>
        <authorList>
            <person name="Krulwich T.A."/>
            <person name="Anastor L."/>
            <person name="Ehrlich R."/>
            <person name="Ehrlich G.D."/>
            <person name="Janto B."/>
        </authorList>
    </citation>
    <scope>NUCLEOTIDE SEQUENCE [LARGE SCALE GENOMIC DNA]</scope>
    <source>
        <strain evidence="1 2">AM31D</strain>
    </source>
</reference>
<organism evidence="1 2">
    <name type="scientific">Halalkalibacter krulwichiae</name>
    <dbReference type="NCBI Taxonomy" id="199441"/>
    <lineage>
        <taxon>Bacteria</taxon>
        <taxon>Bacillati</taxon>
        <taxon>Bacillota</taxon>
        <taxon>Bacilli</taxon>
        <taxon>Bacillales</taxon>
        <taxon>Bacillaceae</taxon>
        <taxon>Halalkalibacter</taxon>
    </lineage>
</organism>
<keyword evidence="2" id="KW-1185">Reference proteome</keyword>